<dbReference type="HOGENOM" id="CLU_2098383_0_0_1"/>
<keyword evidence="1" id="KW-0732">Signal</keyword>
<dbReference type="AlphaFoldDB" id="A0A0C9VHJ2"/>
<feature type="signal peptide" evidence="1">
    <location>
        <begin position="1"/>
        <end position="16"/>
    </location>
</feature>
<reference evidence="2 3" key="1">
    <citation type="submission" date="2014-06" db="EMBL/GenBank/DDBJ databases">
        <title>Evolutionary Origins and Diversification of the Mycorrhizal Mutualists.</title>
        <authorList>
            <consortium name="DOE Joint Genome Institute"/>
            <consortium name="Mycorrhizal Genomics Consortium"/>
            <person name="Kohler A."/>
            <person name="Kuo A."/>
            <person name="Nagy L.G."/>
            <person name="Floudas D."/>
            <person name="Copeland A."/>
            <person name="Barry K.W."/>
            <person name="Cichocki N."/>
            <person name="Veneault-Fourrey C."/>
            <person name="LaButti K."/>
            <person name="Lindquist E.A."/>
            <person name="Lipzen A."/>
            <person name="Lundell T."/>
            <person name="Morin E."/>
            <person name="Murat C."/>
            <person name="Riley R."/>
            <person name="Ohm R."/>
            <person name="Sun H."/>
            <person name="Tunlid A."/>
            <person name="Henrissat B."/>
            <person name="Grigoriev I.V."/>
            <person name="Hibbett D.S."/>
            <person name="Martin F."/>
        </authorList>
    </citation>
    <scope>NUCLEOTIDE SEQUENCE [LARGE SCALE GENOMIC DNA]</scope>
    <source>
        <strain evidence="2 3">SS14</strain>
    </source>
</reference>
<evidence type="ECO:0000313" key="3">
    <source>
        <dbReference type="Proteomes" id="UP000054279"/>
    </source>
</evidence>
<feature type="chain" id="PRO_5002204677" evidence="1">
    <location>
        <begin position="17"/>
        <end position="116"/>
    </location>
</feature>
<evidence type="ECO:0000313" key="2">
    <source>
        <dbReference type="EMBL" id="KIJ46736.1"/>
    </source>
</evidence>
<protein>
    <submittedName>
        <fullName evidence="2">Unplaced genomic scaffold SPHSTscaffold_31, whole genome shotgun sequence</fullName>
    </submittedName>
</protein>
<sequence>MRFIGILAVTTVSALAVPLNAVTPVNGVVAAAADVVANADAAVANVGVKGSDVADNIGNNNHVDVLSRNLVTVESTVLRRNNIALPPNIDAVVLAFIDAAVAVSFQKSSKSEHQNN</sequence>
<gene>
    <name evidence="2" type="ORF">M422DRAFT_249904</name>
</gene>
<dbReference type="EMBL" id="KN837106">
    <property type="protein sequence ID" value="KIJ46736.1"/>
    <property type="molecule type" value="Genomic_DNA"/>
</dbReference>
<dbReference type="Proteomes" id="UP000054279">
    <property type="component" value="Unassembled WGS sequence"/>
</dbReference>
<evidence type="ECO:0000256" key="1">
    <source>
        <dbReference type="SAM" id="SignalP"/>
    </source>
</evidence>
<keyword evidence="3" id="KW-1185">Reference proteome</keyword>
<organism evidence="2 3">
    <name type="scientific">Sphaerobolus stellatus (strain SS14)</name>
    <dbReference type="NCBI Taxonomy" id="990650"/>
    <lineage>
        <taxon>Eukaryota</taxon>
        <taxon>Fungi</taxon>
        <taxon>Dikarya</taxon>
        <taxon>Basidiomycota</taxon>
        <taxon>Agaricomycotina</taxon>
        <taxon>Agaricomycetes</taxon>
        <taxon>Phallomycetidae</taxon>
        <taxon>Geastrales</taxon>
        <taxon>Sphaerobolaceae</taxon>
        <taxon>Sphaerobolus</taxon>
    </lineage>
</organism>
<proteinExistence type="predicted"/>
<accession>A0A0C9VHJ2</accession>
<name>A0A0C9VHJ2_SPHS4</name>